<proteinExistence type="predicted"/>
<reference evidence="1" key="1">
    <citation type="submission" date="2023-04" db="EMBL/GenBank/DDBJ databases">
        <title>Draft Genome sequencing of Naganishia species isolated from polar environments using Oxford Nanopore Technology.</title>
        <authorList>
            <person name="Leo P."/>
            <person name="Venkateswaran K."/>
        </authorList>
    </citation>
    <scope>NUCLEOTIDE SEQUENCE</scope>
    <source>
        <strain evidence="1">MNA-CCFEE 5261</strain>
    </source>
</reference>
<name>A0ACC2VNE7_9TREE</name>
<dbReference type="Proteomes" id="UP001241377">
    <property type="component" value="Unassembled WGS sequence"/>
</dbReference>
<accession>A0ACC2VNE7</accession>
<organism evidence="1 2">
    <name type="scientific">Naganishia cerealis</name>
    <dbReference type="NCBI Taxonomy" id="610337"/>
    <lineage>
        <taxon>Eukaryota</taxon>
        <taxon>Fungi</taxon>
        <taxon>Dikarya</taxon>
        <taxon>Basidiomycota</taxon>
        <taxon>Agaricomycotina</taxon>
        <taxon>Tremellomycetes</taxon>
        <taxon>Filobasidiales</taxon>
        <taxon>Filobasidiaceae</taxon>
        <taxon>Naganishia</taxon>
    </lineage>
</organism>
<sequence>MSSIAQAFKNLALSAEDASDHESIYEVSYEYLSKVKNFNDVKSFHNCVVSLINMDKYQQAYELIKKVPEDVHSQFSIEKAYVYYKLAKSDLLAKVYEQRDKSDQLSDRALKHVVAQDCYRKGDNATALKLIHELIKTNSQIDSDSDLGCNERAVLFQLKFMESGKNAGHLTTKSDEKSYDCLFNDSLILIANNQLGDALKLLDLAQSVCTTQNQDLDAGDLLLELAPIKLTIAYIYQVQGRISEAKALLDEFRNNETVDHMTKLVTTNNYYALEGIPDSKLSIALRDLDYQARMHKLQQKLTKPQLNVLMKNKLLLQFHAHALSKSSKYFTKAFTSEYQKLYPGDYTFNVYKVLNQLDITISDVNDGNAEQCARKLYQHAKTDLSEPERISTTLLLVAVNNIMGRYDQCLSVLEKIWDSRTSETLIPALAGTLFGLLNELNYHQDDQRDLLSKTKAKQTSFIVALIKYFQDHGVSKCYNFAREIAFRLYQNGDEKAEDVLRVLQKEDPQDRLVAAALDGDNSKLDKVETLQSSTDINELLSTSIASMIPAPPAISTKRTFKPSILKVHKNKRKPRFSAKKEFVAAEKFNAADLDEERWLPMRLRSYYKPTKKDRKKGGQQGALEQPKDKKKKKSKK</sequence>
<comment type="caution">
    <text evidence="1">The sequence shown here is derived from an EMBL/GenBank/DDBJ whole genome shotgun (WGS) entry which is preliminary data.</text>
</comment>
<keyword evidence="2" id="KW-1185">Reference proteome</keyword>
<protein>
    <submittedName>
        <fullName evidence="1">Uncharacterized protein</fullName>
    </submittedName>
</protein>
<evidence type="ECO:0000313" key="1">
    <source>
        <dbReference type="EMBL" id="KAJ9100425.1"/>
    </source>
</evidence>
<dbReference type="EMBL" id="JASBWR010000063">
    <property type="protein sequence ID" value="KAJ9100425.1"/>
    <property type="molecule type" value="Genomic_DNA"/>
</dbReference>
<gene>
    <name evidence="1" type="ORF">QFC19_005563</name>
</gene>
<evidence type="ECO:0000313" key="2">
    <source>
        <dbReference type="Proteomes" id="UP001241377"/>
    </source>
</evidence>